<protein>
    <submittedName>
        <fullName evidence="1">Uncharacterized protein</fullName>
    </submittedName>
</protein>
<reference evidence="1 2" key="1">
    <citation type="submission" date="2024-01" db="EMBL/GenBank/DDBJ databases">
        <title>The genomes of 5 underutilized Papilionoideae crops provide insights into root nodulation and disease resistanc.</title>
        <authorList>
            <person name="Jiang F."/>
        </authorList>
    </citation>
    <scope>NUCLEOTIDE SEQUENCE [LARGE SCALE GENOMIC DNA]</scope>
    <source>
        <strain evidence="1">DUOXIRENSHENG_FW03</strain>
        <tissue evidence="1">Leaves</tissue>
    </source>
</reference>
<dbReference type="AlphaFoldDB" id="A0AAN9XTL0"/>
<evidence type="ECO:0000313" key="2">
    <source>
        <dbReference type="Proteomes" id="UP001386955"/>
    </source>
</evidence>
<dbReference type="EMBL" id="JAYMYS010000002">
    <property type="protein sequence ID" value="KAK7407560.1"/>
    <property type="molecule type" value="Genomic_DNA"/>
</dbReference>
<dbReference type="Proteomes" id="UP001386955">
    <property type="component" value="Unassembled WGS sequence"/>
</dbReference>
<sequence>MGKGEIGVDRVVSTRWFASLCSASGSRKEGKFDQVTWCYFGDARRMHAVEDILSEMIRQWRELKLNVQGFMAYPQASLKHSLRIPKN</sequence>
<proteinExistence type="predicted"/>
<gene>
    <name evidence="1" type="ORF">VNO78_09513</name>
</gene>
<name>A0AAN9XTL0_PSOTE</name>
<accession>A0AAN9XTL0</accession>
<comment type="caution">
    <text evidence="1">The sequence shown here is derived from an EMBL/GenBank/DDBJ whole genome shotgun (WGS) entry which is preliminary data.</text>
</comment>
<keyword evidence="2" id="KW-1185">Reference proteome</keyword>
<organism evidence="1 2">
    <name type="scientific">Psophocarpus tetragonolobus</name>
    <name type="common">Winged bean</name>
    <name type="synonym">Dolichos tetragonolobus</name>
    <dbReference type="NCBI Taxonomy" id="3891"/>
    <lineage>
        <taxon>Eukaryota</taxon>
        <taxon>Viridiplantae</taxon>
        <taxon>Streptophyta</taxon>
        <taxon>Embryophyta</taxon>
        <taxon>Tracheophyta</taxon>
        <taxon>Spermatophyta</taxon>
        <taxon>Magnoliopsida</taxon>
        <taxon>eudicotyledons</taxon>
        <taxon>Gunneridae</taxon>
        <taxon>Pentapetalae</taxon>
        <taxon>rosids</taxon>
        <taxon>fabids</taxon>
        <taxon>Fabales</taxon>
        <taxon>Fabaceae</taxon>
        <taxon>Papilionoideae</taxon>
        <taxon>50 kb inversion clade</taxon>
        <taxon>NPAAA clade</taxon>
        <taxon>indigoferoid/millettioid clade</taxon>
        <taxon>Phaseoleae</taxon>
        <taxon>Psophocarpus</taxon>
    </lineage>
</organism>
<evidence type="ECO:0000313" key="1">
    <source>
        <dbReference type="EMBL" id="KAK7407560.1"/>
    </source>
</evidence>